<dbReference type="InterPro" id="IPR043502">
    <property type="entry name" value="DNA/RNA_pol_sf"/>
</dbReference>
<feature type="domain" description="DNA polymerase Y-family little finger" evidence="8">
    <location>
        <begin position="201"/>
        <end position="281"/>
    </location>
</feature>
<dbReference type="EMBL" id="JAZHOF010000015">
    <property type="protein sequence ID" value="MEJ8574911.1"/>
    <property type="molecule type" value="Genomic_DNA"/>
</dbReference>
<evidence type="ECO:0000256" key="6">
    <source>
        <dbReference type="ARBA" id="ARBA00049244"/>
    </source>
</evidence>
<evidence type="ECO:0000256" key="5">
    <source>
        <dbReference type="ARBA" id="ARBA00025589"/>
    </source>
</evidence>
<name>A0AAW9S5Q9_9HYPH</name>
<comment type="cofactor">
    <cofactor evidence="1">
        <name>Mg(2+)</name>
        <dbReference type="ChEBI" id="CHEBI:18420"/>
    </cofactor>
</comment>
<evidence type="ECO:0000259" key="8">
    <source>
        <dbReference type="Pfam" id="PF11799"/>
    </source>
</evidence>
<dbReference type="GO" id="GO:0006281">
    <property type="term" value="P:DNA repair"/>
    <property type="evidence" value="ECO:0007669"/>
    <property type="project" value="InterPro"/>
</dbReference>
<organism evidence="9 10">
    <name type="scientific">Microbaculum marinum</name>
    <dbReference type="NCBI Taxonomy" id="1764581"/>
    <lineage>
        <taxon>Bacteria</taxon>
        <taxon>Pseudomonadati</taxon>
        <taxon>Pseudomonadota</taxon>
        <taxon>Alphaproteobacteria</taxon>
        <taxon>Hyphomicrobiales</taxon>
        <taxon>Tepidamorphaceae</taxon>
        <taxon>Microbaculum</taxon>
    </lineage>
</organism>
<evidence type="ECO:0000256" key="2">
    <source>
        <dbReference type="ARBA" id="ARBA00011245"/>
    </source>
</evidence>
<evidence type="ECO:0000256" key="3">
    <source>
        <dbReference type="ARBA" id="ARBA00012417"/>
    </source>
</evidence>
<dbReference type="Pfam" id="PF00817">
    <property type="entry name" value="IMS"/>
    <property type="match status" value="1"/>
</dbReference>
<dbReference type="PANTHER" id="PTHR35369">
    <property type="entry name" value="BLR3025 PROTEIN-RELATED"/>
    <property type="match status" value="1"/>
</dbReference>
<dbReference type="RefSeq" id="WP_340332611.1">
    <property type="nucleotide sequence ID" value="NZ_JAZHOF010000015.1"/>
</dbReference>
<evidence type="ECO:0000313" key="9">
    <source>
        <dbReference type="EMBL" id="MEJ8574911.1"/>
    </source>
</evidence>
<comment type="catalytic activity">
    <reaction evidence="6">
        <text>DNA(n) + a 2'-deoxyribonucleoside 5'-triphosphate = DNA(n+1) + diphosphate</text>
        <dbReference type="Rhea" id="RHEA:22508"/>
        <dbReference type="Rhea" id="RHEA-COMP:17339"/>
        <dbReference type="Rhea" id="RHEA-COMP:17340"/>
        <dbReference type="ChEBI" id="CHEBI:33019"/>
        <dbReference type="ChEBI" id="CHEBI:61560"/>
        <dbReference type="ChEBI" id="CHEBI:173112"/>
        <dbReference type="EC" id="2.7.7.7"/>
    </reaction>
</comment>
<feature type="domain" description="UmuC" evidence="7">
    <location>
        <begin position="4"/>
        <end position="113"/>
    </location>
</feature>
<sequence>MRLAAVDRVAAAAGLDPGLTLADARARRPDLETFPADPEADRRTLLALAEWAGRYTPLVSLDGPCGLVLDIAGCTHLFGGETALLADLTGRLRRRGLTGAAAIADTATAARALARTTPGTVVPPGGNAEAVAALPVGALEADPSTVATLDRLGLKRIGQLVGLPRQTLAARFGPDLLTRLDRALARADEPLSPLRAPPAFLVERTFAEPIRLVEDIERTIRTLAGHLAEPLTRHGQGARRLALTLFRLDGRALRIEAGLSRPARAPDVMASLLRERLVTFDSGLDTGEGIELVRLAAEVVEAFDAEQVAAARIAPDRTEDEEALARLADRLAARLGRDHVVRLVSRDSHIPERAAAAVPAVDGLSGTHWPQPLPRPGRAPERPLRLLAVPEPIEAIAEVPDGPPIRFRWRRVLRRIARMEGPERIAPEWWAQAGGGLQEASEDAATLTRDYFRVEDDAGRRYWVFRAGLFGRETARPRWYLHGLFG</sequence>
<comment type="subunit">
    <text evidence="2">Monomer.</text>
</comment>
<comment type="caution">
    <text evidence="9">The sequence shown here is derived from an EMBL/GenBank/DDBJ whole genome shotgun (WGS) entry which is preliminary data.</text>
</comment>
<dbReference type="Proteomes" id="UP001378188">
    <property type="component" value="Unassembled WGS sequence"/>
</dbReference>
<protein>
    <recommendedName>
        <fullName evidence="3">DNA-directed DNA polymerase</fullName>
        <ecNumber evidence="3">2.7.7.7</ecNumber>
    </recommendedName>
</protein>
<dbReference type="EC" id="2.7.7.7" evidence="3"/>
<evidence type="ECO:0000256" key="1">
    <source>
        <dbReference type="ARBA" id="ARBA00001946"/>
    </source>
</evidence>
<evidence type="ECO:0000259" key="7">
    <source>
        <dbReference type="Pfam" id="PF00817"/>
    </source>
</evidence>
<accession>A0AAW9S5Q9</accession>
<comment type="function">
    <text evidence="5">Poorly processive, error-prone DNA polymerase involved in untargeted mutagenesis. Copies undamaged DNA at stalled replication forks, which arise in vivo from mismatched or misaligned primer ends. These misaligned primers can be extended by PolIV. Exhibits no 3'-5' exonuclease (proofreading) activity. May be involved in translesional synthesis, in conjunction with the beta clamp from PolIII.</text>
</comment>
<dbReference type="InterPro" id="IPR017961">
    <property type="entry name" value="DNA_pol_Y-fam_little_finger"/>
</dbReference>
<dbReference type="InterPro" id="IPR050356">
    <property type="entry name" value="SulA_CellDiv_inhibitor"/>
</dbReference>
<dbReference type="CDD" id="cd03468">
    <property type="entry name" value="PolY_like"/>
    <property type="match status" value="1"/>
</dbReference>
<dbReference type="AlphaFoldDB" id="A0AAW9S5Q9"/>
<keyword evidence="4" id="KW-0227">DNA damage</keyword>
<evidence type="ECO:0000256" key="4">
    <source>
        <dbReference type="ARBA" id="ARBA00022763"/>
    </source>
</evidence>
<dbReference type="SUPFAM" id="SSF56672">
    <property type="entry name" value="DNA/RNA polymerases"/>
    <property type="match status" value="1"/>
</dbReference>
<gene>
    <name evidence="9" type="ORF">V3328_25780</name>
</gene>
<reference evidence="9 10" key="1">
    <citation type="submission" date="2024-02" db="EMBL/GenBank/DDBJ databases">
        <title>Genome analysis and characterization of Microbaculum marinisediminis sp. nov., isolated from marine sediment.</title>
        <authorList>
            <person name="Du Z.-J."/>
            <person name="Ye Y.-Q."/>
            <person name="Zhang Z.-R."/>
            <person name="Yuan S.-M."/>
            <person name="Zhang X.-Y."/>
        </authorList>
    </citation>
    <scope>NUCLEOTIDE SEQUENCE [LARGE SCALE GENOMIC DNA]</scope>
    <source>
        <strain evidence="9 10">SDUM1044001</strain>
    </source>
</reference>
<keyword evidence="10" id="KW-1185">Reference proteome</keyword>
<evidence type="ECO:0000313" key="10">
    <source>
        <dbReference type="Proteomes" id="UP001378188"/>
    </source>
</evidence>
<dbReference type="GO" id="GO:0003684">
    <property type="term" value="F:damaged DNA binding"/>
    <property type="evidence" value="ECO:0007669"/>
    <property type="project" value="InterPro"/>
</dbReference>
<dbReference type="PANTHER" id="PTHR35369:SF2">
    <property type="entry name" value="BLR3025 PROTEIN"/>
    <property type="match status" value="1"/>
</dbReference>
<proteinExistence type="predicted"/>
<dbReference type="InterPro" id="IPR001126">
    <property type="entry name" value="UmuC"/>
</dbReference>
<dbReference type="Pfam" id="PF11799">
    <property type="entry name" value="IMS_C"/>
    <property type="match status" value="1"/>
</dbReference>